<evidence type="ECO:0000259" key="4">
    <source>
        <dbReference type="Pfam" id="PF03389"/>
    </source>
</evidence>
<dbReference type="EMBL" id="JADLZT010000002">
    <property type="protein sequence ID" value="MBF6022963.1"/>
    <property type="molecule type" value="Genomic_DNA"/>
</dbReference>
<dbReference type="InterPro" id="IPR005053">
    <property type="entry name" value="MobA_MobL"/>
</dbReference>
<evidence type="ECO:0000256" key="1">
    <source>
        <dbReference type="ARBA" id="ARBA00010873"/>
    </source>
</evidence>
<dbReference type="Proteomes" id="UP001429984">
    <property type="component" value="Unassembled WGS sequence"/>
</dbReference>
<name>A0ABS0B3B3_9GAMM</name>
<dbReference type="Gene3D" id="3.30.930.30">
    <property type="match status" value="1"/>
</dbReference>
<dbReference type="RefSeq" id="WP_194929583.1">
    <property type="nucleotide sequence ID" value="NZ_JADLZT010000002.1"/>
</dbReference>
<evidence type="ECO:0000256" key="3">
    <source>
        <dbReference type="SAM" id="MobiDB-lite"/>
    </source>
</evidence>
<keyword evidence="6" id="KW-1185">Reference proteome</keyword>
<evidence type="ECO:0000256" key="2">
    <source>
        <dbReference type="ARBA" id="ARBA00022971"/>
    </source>
</evidence>
<keyword evidence="2" id="KW-0184">Conjugation</keyword>
<accession>A0ABS0B3B3</accession>
<feature type="region of interest" description="Disordered" evidence="3">
    <location>
        <begin position="142"/>
        <end position="162"/>
    </location>
</feature>
<sequence>MATFHCEIKSGHKGAAADHAAYIARQGWHSKRGDLLFTGHGNLPPWTSDQPGLLWKAADQFERSNGAAYRELVIALPRELGTEELRSLVARMVIELVGNKPYQYAVHAPTSSLEGQDNPHLHLMYSDRLPDEVDRPAERMFSRYNPKNPATGGCRKDNAGRSRAQLREDLIAKRKAVADLQNEYLARKGCSTRVDHRTLKEQGVARRAERHLGPARINDMSAGEKRKYTALRRRADGDEGGPTAV</sequence>
<proteinExistence type="inferred from homology"/>
<reference evidence="5 6" key="1">
    <citation type="submission" date="2020-11" db="EMBL/GenBank/DDBJ databases">
        <title>Draft Genome Sequence and Secondary Metabolite Biosynthetic Potential of the Lysobacter niastensis Type strain DSM 18481.</title>
        <authorList>
            <person name="Turrini P."/>
            <person name="Artuso I."/>
            <person name="Tescari M."/>
            <person name="Lugli G.A."/>
            <person name="Frangipani E."/>
            <person name="Ventura M."/>
            <person name="Visca P."/>
        </authorList>
    </citation>
    <scope>NUCLEOTIDE SEQUENCE [LARGE SCALE GENOMIC DNA]</scope>
    <source>
        <strain evidence="5 6">DSM 18481</strain>
    </source>
</reference>
<gene>
    <name evidence="5" type="ORF">IU514_02865</name>
</gene>
<protein>
    <submittedName>
        <fullName evidence="5">MobA/MobL family protein</fullName>
    </submittedName>
</protein>
<dbReference type="Pfam" id="PF03389">
    <property type="entry name" value="MobA_MobL"/>
    <property type="match status" value="1"/>
</dbReference>
<evidence type="ECO:0000313" key="6">
    <source>
        <dbReference type="Proteomes" id="UP001429984"/>
    </source>
</evidence>
<evidence type="ECO:0000313" key="5">
    <source>
        <dbReference type="EMBL" id="MBF6022963.1"/>
    </source>
</evidence>
<feature type="region of interest" description="Disordered" evidence="3">
    <location>
        <begin position="204"/>
        <end position="245"/>
    </location>
</feature>
<comment type="caution">
    <text evidence="5">The sequence shown here is derived from an EMBL/GenBank/DDBJ whole genome shotgun (WGS) entry which is preliminary data.</text>
</comment>
<organism evidence="5 6">
    <name type="scientific">Lysobacter niastensis</name>
    <dbReference type="NCBI Taxonomy" id="380629"/>
    <lineage>
        <taxon>Bacteria</taxon>
        <taxon>Pseudomonadati</taxon>
        <taxon>Pseudomonadota</taxon>
        <taxon>Gammaproteobacteria</taxon>
        <taxon>Lysobacterales</taxon>
        <taxon>Lysobacteraceae</taxon>
        <taxon>Lysobacter</taxon>
    </lineage>
</organism>
<comment type="similarity">
    <text evidence="1">Belongs to the MobA/MobL family.</text>
</comment>
<feature type="compositionally biased region" description="Basic and acidic residues" evidence="3">
    <location>
        <begin position="222"/>
        <end position="237"/>
    </location>
</feature>
<feature type="domain" description="MobA/MobL protein" evidence="4">
    <location>
        <begin position="42"/>
        <end position="215"/>
    </location>
</feature>